<reference evidence="2 3" key="1">
    <citation type="submission" date="2018-08" db="EMBL/GenBank/DDBJ databases">
        <title>A genome reference for cultivated species of the human gut microbiota.</title>
        <authorList>
            <person name="Zou Y."/>
            <person name="Xue W."/>
            <person name="Luo G."/>
        </authorList>
    </citation>
    <scope>NUCLEOTIDE SEQUENCE [LARGE SCALE GENOMIC DNA]</scope>
    <source>
        <strain evidence="2 3">TM10-1AC</strain>
    </source>
</reference>
<feature type="transmembrane region" description="Helical" evidence="1">
    <location>
        <begin position="12"/>
        <end position="33"/>
    </location>
</feature>
<dbReference type="Proteomes" id="UP000262524">
    <property type="component" value="Unassembled WGS sequence"/>
</dbReference>
<keyword evidence="1" id="KW-0472">Membrane</keyword>
<dbReference type="EMBL" id="QSOE01000118">
    <property type="protein sequence ID" value="RGI80931.1"/>
    <property type="molecule type" value="Genomic_DNA"/>
</dbReference>
<evidence type="ECO:0000256" key="1">
    <source>
        <dbReference type="SAM" id="Phobius"/>
    </source>
</evidence>
<evidence type="ECO:0000313" key="2">
    <source>
        <dbReference type="EMBL" id="RGI80931.1"/>
    </source>
</evidence>
<comment type="caution">
    <text evidence="2">The sequence shown here is derived from an EMBL/GenBank/DDBJ whole genome shotgun (WGS) entry which is preliminary data.</text>
</comment>
<organism evidence="2 3">
    <name type="scientific">Anaerobutyricum hallii</name>
    <dbReference type="NCBI Taxonomy" id="39488"/>
    <lineage>
        <taxon>Bacteria</taxon>
        <taxon>Bacillati</taxon>
        <taxon>Bacillota</taxon>
        <taxon>Clostridia</taxon>
        <taxon>Lachnospirales</taxon>
        <taxon>Lachnospiraceae</taxon>
        <taxon>Anaerobutyricum</taxon>
    </lineage>
</organism>
<name>A0A374NBD0_9FIRM</name>
<proteinExistence type="predicted"/>
<accession>A0A374NBD0</accession>
<dbReference type="AlphaFoldDB" id="A0A374NBD0"/>
<gene>
    <name evidence="2" type="ORF">DXD91_13070</name>
</gene>
<protein>
    <submittedName>
        <fullName evidence="2">Uncharacterized protein</fullName>
    </submittedName>
</protein>
<evidence type="ECO:0000313" key="3">
    <source>
        <dbReference type="Proteomes" id="UP000262524"/>
    </source>
</evidence>
<dbReference type="PROSITE" id="PS51257">
    <property type="entry name" value="PROKAR_LIPOPROTEIN"/>
    <property type="match status" value="1"/>
</dbReference>
<keyword evidence="1" id="KW-1133">Transmembrane helix</keyword>
<keyword evidence="1" id="KW-0812">Transmembrane</keyword>
<sequence length="82" mass="9650">MLKDLLGKTLQGMLNIAIFFVLSCFTFFLFSYISHMPHEHSLPPFFPLLYGFRQTENVYPYLFYSFLTFLQVHQPEGFGEEG</sequence>